<dbReference type="RefSeq" id="WP_260195900.1">
    <property type="nucleotide sequence ID" value="NZ_JAFFZE010000030.1"/>
</dbReference>
<dbReference type="Proteomes" id="UP001156441">
    <property type="component" value="Unassembled WGS sequence"/>
</dbReference>
<keyword evidence="1" id="KW-0560">Oxidoreductase</keyword>
<gene>
    <name evidence="2" type="ORF">JT362_33175</name>
</gene>
<proteinExistence type="predicted"/>
<evidence type="ECO:0000256" key="1">
    <source>
        <dbReference type="ARBA" id="ARBA00023002"/>
    </source>
</evidence>
<dbReference type="Gene3D" id="3.40.50.720">
    <property type="entry name" value="NAD(P)-binding Rossmann-like Domain"/>
    <property type="match status" value="1"/>
</dbReference>
<protein>
    <submittedName>
        <fullName evidence="2">SDR family NAD(P)-dependent oxidoreductase</fullName>
    </submittedName>
</protein>
<comment type="caution">
    <text evidence="2">The sequence shown here is derived from an EMBL/GenBank/DDBJ whole genome shotgun (WGS) entry which is preliminary data.</text>
</comment>
<dbReference type="PRINTS" id="PR00081">
    <property type="entry name" value="GDHRDH"/>
</dbReference>
<sequence length="306" mass="33440">MVGRSLVIGITGANSGIGLRAAQQLAAEGHQVYALCRDRGRGEDALTSINRVASIPARLVLADLADPSSVAAAATRLGHELDHLDVLINNAAVFDQTMRTPSFTAAGHELFWATNHLGPFQLTAALSGLLAAAPRPRLITVASKGLISMPRIRIRFDALDSPDWYSPTRAYYHAKLAQLMMSFQLALRTVGRLDVACVRVPAVRLDADRIAAMPWALRVLYAPKNRLSAPPQRLAGTYARIATRDTFRTGHTERDEHADARGRLSGVYVDENERPVTAPAFAYDGQARARLWELTQDATGNLRWAW</sequence>
<reference evidence="2 3" key="1">
    <citation type="submission" date="2021-02" db="EMBL/GenBank/DDBJ databases">
        <title>Actinophytocola xerophila sp. nov., isolated from soil of cotton cropping field.</title>
        <authorList>
            <person name="Huang R."/>
            <person name="Chen X."/>
            <person name="Ge X."/>
            <person name="Liu W."/>
        </authorList>
    </citation>
    <scope>NUCLEOTIDE SEQUENCE [LARGE SCALE GENOMIC DNA]</scope>
    <source>
        <strain evidence="2 3">S1-96</strain>
    </source>
</reference>
<dbReference type="PANTHER" id="PTHR43157:SF31">
    <property type="entry name" value="PHOSPHATIDYLINOSITOL-GLYCAN BIOSYNTHESIS CLASS F PROTEIN"/>
    <property type="match status" value="1"/>
</dbReference>
<dbReference type="PANTHER" id="PTHR43157">
    <property type="entry name" value="PHOSPHATIDYLINOSITOL-GLYCAN BIOSYNTHESIS CLASS F PROTEIN-RELATED"/>
    <property type="match status" value="1"/>
</dbReference>
<keyword evidence="3" id="KW-1185">Reference proteome</keyword>
<dbReference type="EMBL" id="JAFFZE010000030">
    <property type="protein sequence ID" value="MCT2587974.1"/>
    <property type="molecule type" value="Genomic_DNA"/>
</dbReference>
<dbReference type="Pfam" id="PF00106">
    <property type="entry name" value="adh_short"/>
    <property type="match status" value="1"/>
</dbReference>
<dbReference type="InterPro" id="IPR002347">
    <property type="entry name" value="SDR_fam"/>
</dbReference>
<name>A0ABT2JKC5_9PSEU</name>
<evidence type="ECO:0000313" key="3">
    <source>
        <dbReference type="Proteomes" id="UP001156441"/>
    </source>
</evidence>
<evidence type="ECO:0000313" key="2">
    <source>
        <dbReference type="EMBL" id="MCT2587974.1"/>
    </source>
</evidence>
<accession>A0ABT2JKC5</accession>
<dbReference type="SUPFAM" id="SSF51735">
    <property type="entry name" value="NAD(P)-binding Rossmann-fold domains"/>
    <property type="match status" value="1"/>
</dbReference>
<organism evidence="2 3">
    <name type="scientific">Actinophytocola gossypii</name>
    <dbReference type="NCBI Taxonomy" id="2812003"/>
    <lineage>
        <taxon>Bacteria</taxon>
        <taxon>Bacillati</taxon>
        <taxon>Actinomycetota</taxon>
        <taxon>Actinomycetes</taxon>
        <taxon>Pseudonocardiales</taxon>
        <taxon>Pseudonocardiaceae</taxon>
    </lineage>
</organism>
<dbReference type="InterPro" id="IPR036291">
    <property type="entry name" value="NAD(P)-bd_dom_sf"/>
</dbReference>